<dbReference type="EMBL" id="JAAGMK010000887">
    <property type="protein sequence ID" value="NEB88561.1"/>
    <property type="molecule type" value="Genomic_DNA"/>
</dbReference>
<keyword evidence="2" id="KW-1133">Transmembrane helix</keyword>
<feature type="region of interest" description="Disordered" evidence="1">
    <location>
        <begin position="68"/>
        <end position="112"/>
    </location>
</feature>
<protein>
    <submittedName>
        <fullName evidence="3">Uncharacterized protein</fullName>
    </submittedName>
</protein>
<keyword evidence="2" id="KW-0472">Membrane</keyword>
<dbReference type="InterPro" id="IPR045924">
    <property type="entry name" value="DUF6343"/>
</dbReference>
<comment type="caution">
    <text evidence="3">The sequence shown here is derived from an EMBL/GenBank/DDBJ whole genome shotgun (WGS) entry which is preliminary data.</text>
</comment>
<reference evidence="3" key="1">
    <citation type="submission" date="2020-01" db="EMBL/GenBank/DDBJ databases">
        <title>Insect and environment-associated Actinomycetes.</title>
        <authorList>
            <person name="Currrie C."/>
            <person name="Chevrette M."/>
            <person name="Carlson C."/>
            <person name="Stubbendieck R."/>
            <person name="Wendt-Pienkowski E."/>
        </authorList>
    </citation>
    <scope>NUCLEOTIDE SEQUENCE</scope>
    <source>
        <strain evidence="3">SID505</strain>
    </source>
</reference>
<evidence type="ECO:0000256" key="2">
    <source>
        <dbReference type="SAM" id="Phobius"/>
    </source>
</evidence>
<feature type="transmembrane region" description="Helical" evidence="2">
    <location>
        <begin position="18"/>
        <end position="37"/>
    </location>
</feature>
<keyword evidence="2" id="KW-0812">Transmembrane</keyword>
<accession>A0A6G3T076</accession>
<dbReference type="RefSeq" id="WP_164260102.1">
    <property type="nucleotide sequence ID" value="NZ_CP086102.1"/>
</dbReference>
<dbReference type="Pfam" id="PF19870">
    <property type="entry name" value="DUF6343"/>
    <property type="match status" value="1"/>
</dbReference>
<gene>
    <name evidence="3" type="ORF">G3I43_31010</name>
</gene>
<evidence type="ECO:0000256" key="1">
    <source>
        <dbReference type="SAM" id="MobiDB-lite"/>
    </source>
</evidence>
<feature type="transmembrane region" description="Helical" evidence="2">
    <location>
        <begin position="43"/>
        <end position="63"/>
    </location>
</feature>
<evidence type="ECO:0000313" key="3">
    <source>
        <dbReference type="EMBL" id="NEB88561.1"/>
    </source>
</evidence>
<name>A0A6G3T076_STRAQ</name>
<sequence length="112" mass="12284">MRTGSEPATARSPLRMRLWLSLWGMLWALFGLVAFSLTGRPGWAAACAVVLLLAILDLCVITYRMRQGPHYQPGRDIPPYEPDHGDGRTRPGPGTDGRRKNGGWADPSSGRP</sequence>
<organism evidence="3">
    <name type="scientific">Streptomyces anulatus</name>
    <name type="common">Streptomyces chrysomallus</name>
    <dbReference type="NCBI Taxonomy" id="1892"/>
    <lineage>
        <taxon>Bacteria</taxon>
        <taxon>Bacillati</taxon>
        <taxon>Actinomycetota</taxon>
        <taxon>Actinomycetes</taxon>
        <taxon>Kitasatosporales</taxon>
        <taxon>Streptomycetaceae</taxon>
        <taxon>Streptomyces</taxon>
    </lineage>
</organism>
<dbReference type="AlphaFoldDB" id="A0A6G3T076"/>
<proteinExistence type="predicted"/>